<dbReference type="InterPro" id="IPR036390">
    <property type="entry name" value="WH_DNA-bd_sf"/>
</dbReference>
<organism evidence="2 3">
    <name type="scientific">Halococcus thailandensis JCM 13552</name>
    <dbReference type="NCBI Taxonomy" id="1227457"/>
    <lineage>
        <taxon>Archaea</taxon>
        <taxon>Methanobacteriati</taxon>
        <taxon>Methanobacteriota</taxon>
        <taxon>Stenosarchaea group</taxon>
        <taxon>Halobacteria</taxon>
        <taxon>Halobacteriales</taxon>
        <taxon>Halococcaceae</taxon>
        <taxon>Halococcus</taxon>
    </lineage>
</organism>
<dbReference type="InterPro" id="IPR011991">
    <property type="entry name" value="ArsR-like_HTH"/>
</dbReference>
<dbReference type="eggNOG" id="arCOG06319">
    <property type="taxonomic scope" value="Archaea"/>
</dbReference>
<dbReference type="Proteomes" id="UP000011680">
    <property type="component" value="Unassembled WGS sequence"/>
</dbReference>
<evidence type="ECO:0000313" key="3">
    <source>
        <dbReference type="Proteomes" id="UP000011680"/>
    </source>
</evidence>
<feature type="non-terminal residue" evidence="2">
    <location>
        <position position="1"/>
    </location>
</feature>
<evidence type="ECO:0000313" key="2">
    <source>
        <dbReference type="EMBL" id="EMA54792.1"/>
    </source>
</evidence>
<dbReference type="CDD" id="cd00090">
    <property type="entry name" value="HTH_ARSR"/>
    <property type="match status" value="1"/>
</dbReference>
<dbReference type="AlphaFoldDB" id="M0NA01"/>
<name>M0NA01_9EURY</name>
<gene>
    <name evidence="2" type="ORF">C451_05995</name>
</gene>
<dbReference type="Gene3D" id="1.10.10.10">
    <property type="entry name" value="Winged helix-like DNA-binding domain superfamily/Winged helix DNA-binding domain"/>
    <property type="match status" value="1"/>
</dbReference>
<sequence length="316" mass="36473">LRYDRQLMETLVSCLIRTERLISWMGRSDLSGDHERRRPGWDLWRFSSTVWHKLGFQKLGDYTIGLKTYSAPNWESFPKSHHAHHPKIEAFYAGRKWDETAPHLDDWDDLIDLLRHIVAMHAHDWTGIERDDLVADPFFDGSDAPSYEYESLDGRREDLRAMQEDTKTAITRELLRGYSDTPYELLSMMLENPLGVPFKSVRDEIGISQQTLRRHAARLEEAGIAERNGNPGELRFKSATILEVARDAFEELEPSAPAADRRESRDTTDQRRQWGYLPESDMTRQQFAHAVLRGDLSDDEVRVALDATTDTADADD</sequence>
<protein>
    <submittedName>
        <fullName evidence="2">Uncharacterized protein</fullName>
    </submittedName>
</protein>
<feature type="region of interest" description="Disordered" evidence="1">
    <location>
        <begin position="252"/>
        <end position="280"/>
    </location>
</feature>
<feature type="compositionally biased region" description="Basic and acidic residues" evidence="1">
    <location>
        <begin position="259"/>
        <end position="272"/>
    </location>
</feature>
<dbReference type="SUPFAM" id="SSF46785">
    <property type="entry name" value="Winged helix' DNA-binding domain"/>
    <property type="match status" value="1"/>
</dbReference>
<comment type="caution">
    <text evidence="2">The sequence shown here is derived from an EMBL/GenBank/DDBJ whole genome shotgun (WGS) entry which is preliminary data.</text>
</comment>
<keyword evidence="3" id="KW-1185">Reference proteome</keyword>
<accession>M0NA01</accession>
<dbReference type="EMBL" id="AOMF01000130">
    <property type="protein sequence ID" value="EMA54792.1"/>
    <property type="molecule type" value="Genomic_DNA"/>
</dbReference>
<evidence type="ECO:0000256" key="1">
    <source>
        <dbReference type="SAM" id="MobiDB-lite"/>
    </source>
</evidence>
<proteinExistence type="predicted"/>
<dbReference type="InterPro" id="IPR036388">
    <property type="entry name" value="WH-like_DNA-bd_sf"/>
</dbReference>
<reference evidence="2 3" key="1">
    <citation type="journal article" date="2014" name="PLoS Genet.">
        <title>Phylogenetically driven sequencing of extremely halophilic archaea reveals strategies for static and dynamic osmo-response.</title>
        <authorList>
            <person name="Becker E.A."/>
            <person name="Seitzer P.M."/>
            <person name="Tritt A."/>
            <person name="Larsen D."/>
            <person name="Krusor M."/>
            <person name="Yao A.I."/>
            <person name="Wu D."/>
            <person name="Madern D."/>
            <person name="Eisen J.A."/>
            <person name="Darling A.E."/>
            <person name="Facciotti M.T."/>
        </authorList>
    </citation>
    <scope>NUCLEOTIDE SEQUENCE [LARGE SCALE GENOMIC DNA]</scope>
    <source>
        <strain evidence="2 3">JCM 13552</strain>
    </source>
</reference>